<gene>
    <name evidence="1" type="ORF">PS659_01215</name>
</gene>
<dbReference type="EMBL" id="CABVGY010000005">
    <property type="protein sequence ID" value="VVM58995.1"/>
    <property type="molecule type" value="Genomic_DNA"/>
</dbReference>
<dbReference type="AlphaFoldDB" id="A0A5E6QRX1"/>
<protein>
    <submittedName>
        <fullName evidence="1">Uncharacterized protein</fullName>
    </submittedName>
</protein>
<evidence type="ECO:0000313" key="2">
    <source>
        <dbReference type="Proteomes" id="UP000326729"/>
    </source>
</evidence>
<proteinExistence type="predicted"/>
<organism evidence="1 2">
    <name type="scientific">Pseudomonas fluorescens</name>
    <dbReference type="NCBI Taxonomy" id="294"/>
    <lineage>
        <taxon>Bacteria</taxon>
        <taxon>Pseudomonadati</taxon>
        <taxon>Pseudomonadota</taxon>
        <taxon>Gammaproteobacteria</taxon>
        <taxon>Pseudomonadales</taxon>
        <taxon>Pseudomonadaceae</taxon>
        <taxon>Pseudomonas</taxon>
    </lineage>
</organism>
<dbReference type="Proteomes" id="UP000326729">
    <property type="component" value="Unassembled WGS sequence"/>
</dbReference>
<accession>A0A5E6QRX1</accession>
<dbReference type="RefSeq" id="WP_150715306.1">
    <property type="nucleotide sequence ID" value="NZ_CABVGY010000005.1"/>
</dbReference>
<reference evidence="1 2" key="1">
    <citation type="submission" date="2019-09" db="EMBL/GenBank/DDBJ databases">
        <authorList>
            <person name="Chandra G."/>
            <person name="Truman W A."/>
        </authorList>
    </citation>
    <scope>NUCLEOTIDE SEQUENCE [LARGE SCALE GENOMIC DNA]</scope>
    <source>
        <strain evidence="1">PS659</strain>
    </source>
</reference>
<sequence length="86" mass="9566">MNIDFSQMITAEQQQEDRKNAELEAALNARRTAYLAESDPLRLEADYDALSQGLEPDYTAWLASVAAIKARYPLPVSAEAFESNEA</sequence>
<name>A0A5E6QRX1_PSEFL</name>
<evidence type="ECO:0000313" key="1">
    <source>
        <dbReference type="EMBL" id="VVM58995.1"/>
    </source>
</evidence>
<dbReference type="OrthoDB" id="7025412at2"/>